<proteinExistence type="predicted"/>
<keyword evidence="4" id="KW-1185">Reference proteome</keyword>
<dbReference type="Gene3D" id="3.60.10.10">
    <property type="entry name" value="Endonuclease/exonuclease/phosphatase"/>
    <property type="match status" value="1"/>
</dbReference>
<dbReference type="InterPro" id="IPR046985">
    <property type="entry name" value="IP5"/>
</dbReference>
<feature type="compositionally biased region" description="Polar residues" evidence="1">
    <location>
        <begin position="710"/>
        <end position="725"/>
    </location>
</feature>
<dbReference type="SMART" id="SM00128">
    <property type="entry name" value="IPPc"/>
    <property type="match status" value="1"/>
</dbReference>
<protein>
    <recommendedName>
        <fullName evidence="2">Inositol polyphosphate-related phosphatase domain-containing protein</fullName>
    </recommendedName>
</protein>
<dbReference type="PANTHER" id="PTHR11200:SF275">
    <property type="entry name" value="LD06095P"/>
    <property type="match status" value="1"/>
</dbReference>
<evidence type="ECO:0000313" key="4">
    <source>
        <dbReference type="Proteomes" id="UP000198406"/>
    </source>
</evidence>
<organism evidence="3 4">
    <name type="scientific">Fistulifera solaris</name>
    <name type="common">Oleaginous diatom</name>
    <dbReference type="NCBI Taxonomy" id="1519565"/>
    <lineage>
        <taxon>Eukaryota</taxon>
        <taxon>Sar</taxon>
        <taxon>Stramenopiles</taxon>
        <taxon>Ochrophyta</taxon>
        <taxon>Bacillariophyta</taxon>
        <taxon>Bacillariophyceae</taxon>
        <taxon>Bacillariophycidae</taxon>
        <taxon>Naviculales</taxon>
        <taxon>Naviculaceae</taxon>
        <taxon>Fistulifera</taxon>
    </lineage>
</organism>
<feature type="region of interest" description="Disordered" evidence="1">
    <location>
        <begin position="132"/>
        <end position="154"/>
    </location>
</feature>
<dbReference type="Pfam" id="PF22669">
    <property type="entry name" value="Exo_endo_phos2"/>
    <property type="match status" value="1"/>
</dbReference>
<dbReference type="Proteomes" id="UP000198406">
    <property type="component" value="Unassembled WGS sequence"/>
</dbReference>
<feature type="domain" description="Inositol polyphosphate-related phosphatase" evidence="2">
    <location>
        <begin position="4"/>
        <end position="429"/>
    </location>
</feature>
<comment type="caution">
    <text evidence="3">The sequence shown here is derived from an EMBL/GenBank/DDBJ whole genome shotgun (WGS) entry which is preliminary data.</text>
</comment>
<dbReference type="PANTHER" id="PTHR11200">
    <property type="entry name" value="INOSITOL 5-PHOSPHATASE"/>
    <property type="match status" value="1"/>
</dbReference>
<reference evidence="3 4" key="1">
    <citation type="journal article" date="2015" name="Plant Cell">
        <title>Oil accumulation by the oleaginous diatom Fistulifera solaris as revealed by the genome and transcriptome.</title>
        <authorList>
            <person name="Tanaka T."/>
            <person name="Maeda Y."/>
            <person name="Veluchamy A."/>
            <person name="Tanaka M."/>
            <person name="Abida H."/>
            <person name="Marechal E."/>
            <person name="Bowler C."/>
            <person name="Muto M."/>
            <person name="Sunaga Y."/>
            <person name="Tanaka M."/>
            <person name="Yoshino T."/>
            <person name="Taniguchi T."/>
            <person name="Fukuda Y."/>
            <person name="Nemoto M."/>
            <person name="Matsumoto M."/>
            <person name="Wong P.S."/>
            <person name="Aburatani S."/>
            <person name="Fujibuchi W."/>
        </authorList>
    </citation>
    <scope>NUCLEOTIDE SEQUENCE [LARGE SCALE GENOMIC DNA]</scope>
    <source>
        <strain evidence="3 4">JPCC DA0580</strain>
    </source>
</reference>
<sequence>MKNGQFQILVCSANLGNAQPDEESMALWLPEDGQCNQVLQYPAKYPVRDQFSTFDDYVDEDKFDLIVIGMQEATFDPPTEEDLNDKDAASTESGSQSKRKPRKGKKGIAKAVNDLSSYTASRDHIKSSMVRRSVIDRSGHTGRPNLADALGKESGQTGESAMIAAVADSNWDLGTFVLHEMMTKRLPSYERIVSYQRGQMRLEIFAYHQKRDIEVDVIYTKAQNTGRAGLANKGGIIAELIVNKRTRLSFLTAHLEAHEGAAKYQMRCSSLSDILGGAKPSSTLHDASLTSHHCFVMGDLNFRTELPAYAHGNQEAEHRQKIRELVEEKDWNTLNQADELQKALRVKDCLVGFNTLFCNFPPTFKVERSPGYSYIEKRRPSYTDRILWKSNHLLENSVRPLLYEPVDDFKSSDHKPIRAAFSIRLNEAAATARPKMARRRSAMQMAGDFLQMGHNPLAHSSIHRERLYLFVSDVTVNMGAVGSSLPNPYISIVSIPEEAIKSSTSRLERLKRKLFPCLSNYNSIMSDEWGGPVERTPQGWPHSPVQKQTAQPLWEGEAFHTEVKTFYNDGRPLDMTGALVFFTVMDCKNSKLVPSASDNVLGSFSYNLGVLLKDFRPPGELRQSQANASDKRTSRRGSIMNLFRRDESSQQFTAESRKADDQPLDEQDPVKTITLDAPIFKNGLETGRIRLTLDAWWLTESTAKAILGTSGSASTIQRPSNSSPAESARMSARMDAPQSKRRMGGDSNLGASHTFSTRRDPNMVKSARFSKSTSLR</sequence>
<dbReference type="InParanoid" id="A0A1Z5JRU0"/>
<dbReference type="InterPro" id="IPR036691">
    <property type="entry name" value="Endo/exonu/phosph_ase_sf"/>
</dbReference>
<evidence type="ECO:0000313" key="3">
    <source>
        <dbReference type="EMBL" id="GAX16745.1"/>
    </source>
</evidence>
<name>A0A1Z5JRU0_FISSO</name>
<dbReference type="GO" id="GO:0004439">
    <property type="term" value="F:phosphatidylinositol-4,5-bisphosphate 5-phosphatase activity"/>
    <property type="evidence" value="ECO:0007669"/>
    <property type="project" value="TreeGrafter"/>
</dbReference>
<feature type="compositionally biased region" description="Basic residues" evidence="1">
    <location>
        <begin position="97"/>
        <end position="108"/>
    </location>
</feature>
<accession>A0A1Z5JRU0</accession>
<gene>
    <name evidence="3" type="ORF">FisN_21Hh191</name>
</gene>
<evidence type="ECO:0000256" key="1">
    <source>
        <dbReference type="SAM" id="MobiDB-lite"/>
    </source>
</evidence>
<feature type="region of interest" description="Disordered" evidence="1">
    <location>
        <begin position="74"/>
        <end position="108"/>
    </location>
</feature>
<dbReference type="SUPFAM" id="SSF56219">
    <property type="entry name" value="DNase I-like"/>
    <property type="match status" value="1"/>
</dbReference>
<evidence type="ECO:0000259" key="2">
    <source>
        <dbReference type="SMART" id="SM00128"/>
    </source>
</evidence>
<dbReference type="GO" id="GO:0046856">
    <property type="term" value="P:phosphatidylinositol dephosphorylation"/>
    <property type="evidence" value="ECO:0007669"/>
    <property type="project" value="InterPro"/>
</dbReference>
<feature type="region of interest" description="Disordered" evidence="1">
    <location>
        <begin position="710"/>
        <end position="776"/>
    </location>
</feature>
<feature type="region of interest" description="Disordered" evidence="1">
    <location>
        <begin position="621"/>
        <end position="670"/>
    </location>
</feature>
<dbReference type="InterPro" id="IPR000300">
    <property type="entry name" value="IPPc"/>
</dbReference>
<dbReference type="OrthoDB" id="62798at2759"/>
<dbReference type="AlphaFoldDB" id="A0A1Z5JRU0"/>
<dbReference type="EMBL" id="BDSP01000109">
    <property type="protein sequence ID" value="GAX16745.1"/>
    <property type="molecule type" value="Genomic_DNA"/>
</dbReference>